<reference evidence="5" key="2">
    <citation type="journal article" date="2011" name="Proc. Natl. Acad. Sci. U.S.A.">
        <title>Obligate biotrophy features unraveled by the genomic analysis of rust fungi.</title>
        <authorList>
            <person name="Duplessis S."/>
            <person name="Cuomo C.A."/>
            <person name="Lin Y.-C."/>
            <person name="Aerts A."/>
            <person name="Tisserant E."/>
            <person name="Veneault-Fourrey C."/>
            <person name="Joly D.L."/>
            <person name="Hacquard S."/>
            <person name="Amselem J."/>
            <person name="Cantarel B.L."/>
            <person name="Chiu R."/>
            <person name="Coutinho P.M."/>
            <person name="Feau N."/>
            <person name="Field M."/>
            <person name="Frey P."/>
            <person name="Gelhaye E."/>
            <person name="Goldberg J."/>
            <person name="Grabherr M.G."/>
            <person name="Kodira C.D."/>
            <person name="Kohler A."/>
            <person name="Kuees U."/>
            <person name="Lindquist E.A."/>
            <person name="Lucas S.M."/>
            <person name="Mago R."/>
            <person name="Mauceli E."/>
            <person name="Morin E."/>
            <person name="Murat C."/>
            <person name="Pangilinan J.L."/>
            <person name="Park R."/>
            <person name="Pearson M."/>
            <person name="Quesneville H."/>
            <person name="Rouhier N."/>
            <person name="Sakthikumar S."/>
            <person name="Salamov A.A."/>
            <person name="Schmutz J."/>
            <person name="Selles B."/>
            <person name="Shapiro H."/>
            <person name="Tanguay P."/>
            <person name="Tuskan G.A."/>
            <person name="Henrissat B."/>
            <person name="Van de Peer Y."/>
            <person name="Rouze P."/>
            <person name="Ellis J.G."/>
            <person name="Dodds P.N."/>
            <person name="Schein J.E."/>
            <person name="Zhong S."/>
            <person name="Hamelin R.C."/>
            <person name="Grigoriev I.V."/>
            <person name="Szabo L.J."/>
            <person name="Martin F."/>
        </authorList>
    </citation>
    <scope>NUCLEOTIDE SEQUENCE [LARGE SCALE GENOMIC DNA]</scope>
    <source>
        <strain evidence="5">CRL 75-36-700-3 / race SCCL</strain>
    </source>
</reference>
<dbReference type="InterPro" id="IPR025724">
    <property type="entry name" value="GAG-pre-integrase_dom"/>
</dbReference>
<feature type="region of interest" description="Disordered" evidence="1">
    <location>
        <begin position="57"/>
        <end position="77"/>
    </location>
</feature>
<sequence>MHASSGHEDFDFDAFLAEVPEDDWSDALEFFATTAGRCWKCKASDHYLQDCPQRSGRAQATRATRGPGGPQHQGNSQRQLATFVGSLYTQQGNSSLSGRSQAPPMSQFQTQAKRMADFYRPRYQQSQSRQTPATSQQQQHQKGGASAQVMEIGEVPDDLDDLDFRVMSLGEDIVSPIVIFDTGASHHFSGSRSLLHNFRTLSKPLPLSVATAANQSFITGVGNLKFQVNNGSIIIIKGVLFCEQARSNLISMAALRKSNASVLYDNDRDAFEIFNSAGNHAFSCTLDKSKNRWCLPYVFLRSHAQALCENFSAFLSSTPQDPHSPAHPIPLASPSHVFSSSPHASNVSWADMPTPLTSNVTASPMMNAATTKFSNENFSKAPIAKIDDFQWRPETLSKDEKQLLFWHRVFGHAGLRVLRKLIKENLGEGLPKSLPHGSIHCPVCAISKSTALNTLNSTKRDIKRMEILAV</sequence>
<dbReference type="OrthoDB" id="1706811at2759"/>
<protein>
    <submittedName>
        <fullName evidence="4">Uncharacterized protein</fullName>
    </submittedName>
</protein>
<dbReference type="Proteomes" id="UP000008783">
    <property type="component" value="Unassembled WGS sequence"/>
</dbReference>
<feature type="domain" description="GAG-pre-integrase" evidence="2">
    <location>
        <begin position="396"/>
        <end position="449"/>
    </location>
</feature>
<dbReference type="EMBL" id="DS178278">
    <property type="protein sequence ID" value="EFP81247.2"/>
    <property type="molecule type" value="Genomic_DNA"/>
</dbReference>
<dbReference type="RefSeq" id="XP_003325666.2">
    <property type="nucleotide sequence ID" value="XM_003325618.2"/>
</dbReference>
<dbReference type="Pfam" id="PF22936">
    <property type="entry name" value="Pol_BBD"/>
    <property type="match status" value="1"/>
</dbReference>
<dbReference type="VEuPathDB" id="FungiDB:PGTG_06868"/>
<evidence type="ECO:0000259" key="2">
    <source>
        <dbReference type="Pfam" id="PF13976"/>
    </source>
</evidence>
<feature type="domain" description="Retrovirus-related Pol polyprotein from transposon TNT 1-94-like beta-barrel" evidence="3">
    <location>
        <begin position="179"/>
        <end position="258"/>
    </location>
</feature>
<feature type="region of interest" description="Disordered" evidence="1">
    <location>
        <begin position="122"/>
        <end position="146"/>
    </location>
</feature>
<evidence type="ECO:0000313" key="5">
    <source>
        <dbReference type="Proteomes" id="UP000008783"/>
    </source>
</evidence>
<feature type="region of interest" description="Disordered" evidence="1">
    <location>
        <begin position="90"/>
        <end position="109"/>
    </location>
</feature>
<name>E3KA85_PUCGT</name>
<evidence type="ECO:0000256" key="1">
    <source>
        <dbReference type="SAM" id="MobiDB-lite"/>
    </source>
</evidence>
<organism evidence="4 5">
    <name type="scientific">Puccinia graminis f. sp. tritici (strain CRL 75-36-700-3 / race SCCL)</name>
    <name type="common">Black stem rust fungus</name>
    <dbReference type="NCBI Taxonomy" id="418459"/>
    <lineage>
        <taxon>Eukaryota</taxon>
        <taxon>Fungi</taxon>
        <taxon>Dikarya</taxon>
        <taxon>Basidiomycota</taxon>
        <taxon>Pucciniomycotina</taxon>
        <taxon>Pucciniomycetes</taxon>
        <taxon>Pucciniales</taxon>
        <taxon>Pucciniaceae</taxon>
        <taxon>Puccinia</taxon>
    </lineage>
</organism>
<evidence type="ECO:0000259" key="3">
    <source>
        <dbReference type="Pfam" id="PF22936"/>
    </source>
</evidence>
<proteinExistence type="predicted"/>
<feature type="compositionally biased region" description="Low complexity" evidence="1">
    <location>
        <begin position="122"/>
        <end position="141"/>
    </location>
</feature>
<dbReference type="GeneID" id="10536734"/>
<evidence type="ECO:0000313" key="4">
    <source>
        <dbReference type="EMBL" id="EFP81247.2"/>
    </source>
</evidence>
<dbReference type="Pfam" id="PF13976">
    <property type="entry name" value="gag_pre-integrs"/>
    <property type="match status" value="1"/>
</dbReference>
<reference key="1">
    <citation type="submission" date="2007-01" db="EMBL/GenBank/DDBJ databases">
        <title>The Genome Sequence of Puccinia graminis f. sp. tritici Strain CRL 75-36-700-3.</title>
        <authorList>
            <consortium name="The Broad Institute Genome Sequencing Platform"/>
            <person name="Birren B."/>
            <person name="Lander E."/>
            <person name="Galagan J."/>
            <person name="Nusbaum C."/>
            <person name="Devon K."/>
            <person name="Cuomo C."/>
            <person name="Jaffe D."/>
            <person name="Butler J."/>
            <person name="Alvarez P."/>
            <person name="Gnerre S."/>
            <person name="Grabherr M."/>
            <person name="Mauceli E."/>
            <person name="Brockman W."/>
            <person name="Young S."/>
            <person name="LaButti K."/>
            <person name="Sykes S."/>
            <person name="DeCaprio D."/>
            <person name="Crawford M."/>
            <person name="Koehrsen M."/>
            <person name="Engels R."/>
            <person name="Montgomery P."/>
            <person name="Pearson M."/>
            <person name="Howarth C."/>
            <person name="Larson L."/>
            <person name="White J."/>
            <person name="Zeng Q."/>
            <person name="Kodira C."/>
            <person name="Yandava C."/>
            <person name="Alvarado L."/>
            <person name="O'Leary S."/>
            <person name="Szabo L."/>
            <person name="Dean R."/>
            <person name="Schein J."/>
        </authorList>
    </citation>
    <scope>NUCLEOTIDE SEQUENCE</scope>
    <source>
        <strain>CRL 75-36-700-3</strain>
    </source>
</reference>
<dbReference type="AlphaFoldDB" id="E3KA85"/>
<dbReference type="KEGG" id="pgr:PGTG_06868"/>
<keyword evidence="5" id="KW-1185">Reference proteome</keyword>
<accession>E3KA85</accession>
<dbReference type="InterPro" id="IPR054722">
    <property type="entry name" value="PolX-like_BBD"/>
</dbReference>
<dbReference type="InParanoid" id="E3KA85"/>
<dbReference type="HOGENOM" id="CLU_581568_0_0_1"/>
<gene>
    <name evidence="4" type="ORF">PGTG_06868</name>
</gene>